<dbReference type="Pfam" id="PF13385">
    <property type="entry name" value="Laminin_G_3"/>
    <property type="match status" value="1"/>
</dbReference>
<gene>
    <name evidence="2" type="ORF">ETSY1_31475</name>
</gene>
<sequence length="1146" mass="127157">MVQTIVAVDSPLQSVFAAVGDRYIRSLTTVPSNRWSHLAATFNQSYALEFNARDHHGHLPDYIDCGNNVALNMHQDLTIEAVVKLPNLTSQGLLSKGQFHAMAQKEGVPYALSIENGQVVFTFEDNQGALHQLRSPSGKLTSHAVHHIAVTRKEVTDTADQGADLNEWNIDLPVDKINNKQDLDKNKDAIDTSMKADYVDSKKHGKDLRAKMEAQHKSARDRSNTPNPPSMNNKTTAQWIEMHIFIDGALVSSGSIQPTVSLNGNSQPLQIGRAGGNFVHGTISEVRLWNRALDKGELHQNINGREKGLVSWWPFEDRQGNIAEDRVGGNHGKIHGAQWVKNPDPNASPFNLYLNGTPLVTEVPDRTDALRTYSWGELGFSLGGRREQGPQEPWQGTLDEVRLWKVARTQEQLLDNLFTHLKGEKRDLLAYYPFDSHDNHAIEDEGLQGNHLQWPADRNKPSSILSTAPISSDAAQVRPALTGVETDFHVRIDGAPAVQEYSDMEYDSENNLSGVFKRCYAYIQQGQWKLVTGYKVGNLITEWVSQAQFDPQVIGFIEGAPPVPSENLTLGPVSSADSYAGQSMVEFVEADDVTYSFTRSKENGFSSSFEMGYSAGADLDLRMLIAPLGFGISEKIDVTFGLSGSGKFDSSGSWTDDHTASVGRNVTRDIKAELQGAWEDPEHILNDRLGRRFQPLNMGFALVQSDTADVFALRLAHNHALVSLRMLPNPDIPKDWNIISFPINPRYTRQGTLDGKVGYQADGSVQTDPNYPQAAQYGEYSYFKPKEAYAYKKRIEQEKQELQNFYNNFDTSPLSQNNPLTRMMKSNTGLLANAAAGALGAIVPGAGLAMGAASTFGSLGDALQRDHKLPEKIAKRNLVNTYVWTADGGFFAETTEAMEVTQESTSGNFSYKSDFSSGLSLDINAGASFGFNLNASMGASMNLTKTKSADSTRSFSLNVTADPQRNIYEYQSELVRGSDIYNMVYDETGAPVKMPGKVDAYRFLTFYLEPTTGNFEDFFNKVVDPIWLEQSDDPNAKALRQTRQDGKKPACWRIFHRVTFVSRVLPRFADTADKPPLEQAMRAKNIASNWELIKLLEPFVEGKTDHFAQFADAVRHALTIYHPELLPHSQDIIAYMALYYGISEAI</sequence>
<protein>
    <recommendedName>
        <fullName evidence="4">LamG-like jellyroll fold domain-containing protein</fullName>
    </recommendedName>
</protein>
<dbReference type="HOGENOM" id="CLU_277036_0_0_7"/>
<organism evidence="2 3">
    <name type="scientific">Entotheonella factor</name>
    <dbReference type="NCBI Taxonomy" id="1429438"/>
    <lineage>
        <taxon>Bacteria</taxon>
        <taxon>Pseudomonadati</taxon>
        <taxon>Nitrospinota/Tectimicrobiota group</taxon>
        <taxon>Candidatus Tectimicrobiota</taxon>
        <taxon>Candidatus Entotheonellia</taxon>
        <taxon>Candidatus Entotheonellales</taxon>
        <taxon>Candidatus Entotheonellaceae</taxon>
        <taxon>Candidatus Entotheonella</taxon>
    </lineage>
</organism>
<evidence type="ECO:0000313" key="3">
    <source>
        <dbReference type="Proteomes" id="UP000019141"/>
    </source>
</evidence>
<keyword evidence="3" id="KW-1185">Reference proteome</keyword>
<dbReference type="InterPro" id="IPR013320">
    <property type="entry name" value="ConA-like_dom_sf"/>
</dbReference>
<evidence type="ECO:0000313" key="2">
    <source>
        <dbReference type="EMBL" id="ETW95228.1"/>
    </source>
</evidence>
<proteinExistence type="predicted"/>
<evidence type="ECO:0000256" key="1">
    <source>
        <dbReference type="SAM" id="MobiDB-lite"/>
    </source>
</evidence>
<dbReference type="Proteomes" id="UP000019141">
    <property type="component" value="Unassembled WGS sequence"/>
</dbReference>
<accession>W4LAW8</accession>
<comment type="caution">
    <text evidence="2">The sequence shown here is derived from an EMBL/GenBank/DDBJ whole genome shotgun (WGS) entry which is preliminary data.</text>
</comment>
<dbReference type="AlphaFoldDB" id="W4LAW8"/>
<feature type="compositionally biased region" description="Basic and acidic residues" evidence="1">
    <location>
        <begin position="201"/>
        <end position="223"/>
    </location>
</feature>
<reference evidence="2 3" key="1">
    <citation type="journal article" date="2014" name="Nature">
        <title>An environmental bacterial taxon with a large and distinct metabolic repertoire.</title>
        <authorList>
            <person name="Wilson M.C."/>
            <person name="Mori T."/>
            <person name="Ruckert C."/>
            <person name="Uria A.R."/>
            <person name="Helf M.J."/>
            <person name="Takada K."/>
            <person name="Gernert C."/>
            <person name="Steffens U.A."/>
            <person name="Heycke N."/>
            <person name="Schmitt S."/>
            <person name="Rinke C."/>
            <person name="Helfrich E.J."/>
            <person name="Brachmann A.O."/>
            <person name="Gurgui C."/>
            <person name="Wakimoto T."/>
            <person name="Kracht M."/>
            <person name="Crusemann M."/>
            <person name="Hentschel U."/>
            <person name="Abe I."/>
            <person name="Matsunaga S."/>
            <person name="Kalinowski J."/>
            <person name="Takeyama H."/>
            <person name="Piel J."/>
        </authorList>
    </citation>
    <scope>NUCLEOTIDE SEQUENCE [LARGE SCALE GENOMIC DNA]</scope>
    <source>
        <strain evidence="3">TSY1</strain>
    </source>
</reference>
<dbReference type="PATRIC" id="fig|1429438.4.peg.5975"/>
<evidence type="ECO:0008006" key="4">
    <source>
        <dbReference type="Google" id="ProtNLM"/>
    </source>
</evidence>
<dbReference type="Gene3D" id="2.60.120.200">
    <property type="match status" value="3"/>
</dbReference>
<feature type="region of interest" description="Disordered" evidence="1">
    <location>
        <begin position="201"/>
        <end position="234"/>
    </location>
</feature>
<dbReference type="EMBL" id="AZHW01000941">
    <property type="protein sequence ID" value="ETW95228.1"/>
    <property type="molecule type" value="Genomic_DNA"/>
</dbReference>
<dbReference type="SUPFAM" id="SSF49899">
    <property type="entry name" value="Concanavalin A-like lectins/glucanases"/>
    <property type="match status" value="3"/>
</dbReference>
<name>W4LAW8_ENTF1</name>